<comment type="caution">
    <text evidence="2">The sequence shown here is derived from an EMBL/GenBank/DDBJ whole genome shotgun (WGS) entry which is preliminary data.</text>
</comment>
<dbReference type="Pfam" id="PF08240">
    <property type="entry name" value="ADH_N"/>
    <property type="match status" value="1"/>
</dbReference>
<dbReference type="Proteomes" id="UP000466307">
    <property type="component" value="Unassembled WGS sequence"/>
</dbReference>
<dbReference type="SUPFAM" id="SSF51735">
    <property type="entry name" value="NAD(P)-binding Rossmann-fold domains"/>
    <property type="match status" value="1"/>
</dbReference>
<dbReference type="AlphaFoldDB" id="A0A7K3LMH8"/>
<dbReference type="InterPro" id="IPR013154">
    <property type="entry name" value="ADH-like_N"/>
</dbReference>
<dbReference type="InterPro" id="IPR036291">
    <property type="entry name" value="NAD(P)-bd_dom_sf"/>
</dbReference>
<reference evidence="2 3" key="1">
    <citation type="submission" date="2020-01" db="EMBL/GenBank/DDBJ databases">
        <title>Investigation of new actinobacteria for the biodesulphurisation of diesel fuel.</title>
        <authorList>
            <person name="Athi Narayanan S.M."/>
        </authorList>
    </citation>
    <scope>NUCLEOTIDE SEQUENCE [LARGE SCALE GENOMIC DNA]</scope>
    <source>
        <strain evidence="2 3">213E</strain>
    </source>
</reference>
<dbReference type="Pfam" id="PF13602">
    <property type="entry name" value="ADH_zinc_N_2"/>
    <property type="match status" value="1"/>
</dbReference>
<dbReference type="Gene3D" id="3.90.180.10">
    <property type="entry name" value="Medium-chain alcohol dehydrogenases, catalytic domain"/>
    <property type="match status" value="1"/>
</dbReference>
<dbReference type="PANTHER" id="PTHR43677:SF11">
    <property type="entry name" value="ZINC-CONTAINING ALCOHOL DEHYDROGENASE"/>
    <property type="match status" value="1"/>
</dbReference>
<sequence>MSISEENPLDVEPSAVIARQAVALGYGEPTEVIDLITAELPSPQDDQVRVKVRAVGLNPVDATVVRGFMGTDESKLPLHPGYELAGTVEAIGDEVADFGVGDEVVVYPTTGALADHVIVDASRLRRRPAEVSPEIAAGLLLAGATAADTLATAGITAGDVVVVHGGAGAVGVVAVQLATRAGAAVIATASPRNHEYLKSLGAIPVAYGAGLADRIREVTPGPVTAAIDTVGSDEAIDVSLQLVPDHSRIVSIAAFGRADDGIVLVSGGGGQSLQHRLDAIDDLLAAAADGSLVIEVARTYPLDDAAQAIADLSARHPRGKLVVIP</sequence>
<keyword evidence="3" id="KW-1185">Reference proteome</keyword>
<evidence type="ECO:0000313" key="2">
    <source>
        <dbReference type="EMBL" id="NDK89465.1"/>
    </source>
</evidence>
<protein>
    <submittedName>
        <fullName evidence="2">Zinc-binding dehydrogenase</fullName>
    </submittedName>
</protein>
<gene>
    <name evidence="2" type="ORF">GYA93_07690</name>
</gene>
<proteinExistence type="predicted"/>
<dbReference type="PANTHER" id="PTHR43677">
    <property type="entry name" value="SHORT-CHAIN DEHYDROGENASE/REDUCTASE"/>
    <property type="match status" value="1"/>
</dbReference>
<dbReference type="InterPro" id="IPR020843">
    <property type="entry name" value="ER"/>
</dbReference>
<dbReference type="SUPFAM" id="SSF50129">
    <property type="entry name" value="GroES-like"/>
    <property type="match status" value="1"/>
</dbReference>
<dbReference type="EMBL" id="JAADZU010000018">
    <property type="protein sequence ID" value="NDK89465.1"/>
    <property type="molecule type" value="Genomic_DNA"/>
</dbReference>
<dbReference type="Gene3D" id="3.40.50.720">
    <property type="entry name" value="NAD(P)-binding Rossmann-like Domain"/>
    <property type="match status" value="1"/>
</dbReference>
<feature type="domain" description="Enoyl reductase (ER)" evidence="1">
    <location>
        <begin position="28"/>
        <end position="323"/>
    </location>
</feature>
<name>A0A7K3LMH8_9ACTN</name>
<dbReference type="GO" id="GO:0016491">
    <property type="term" value="F:oxidoreductase activity"/>
    <property type="evidence" value="ECO:0007669"/>
    <property type="project" value="InterPro"/>
</dbReference>
<accession>A0A7K3LMH8</accession>
<organism evidence="2 3">
    <name type="scientific">Gordonia desulfuricans</name>
    <dbReference type="NCBI Taxonomy" id="89051"/>
    <lineage>
        <taxon>Bacteria</taxon>
        <taxon>Bacillati</taxon>
        <taxon>Actinomycetota</taxon>
        <taxon>Actinomycetes</taxon>
        <taxon>Mycobacteriales</taxon>
        <taxon>Gordoniaceae</taxon>
        <taxon>Gordonia</taxon>
    </lineage>
</organism>
<dbReference type="InterPro" id="IPR011032">
    <property type="entry name" value="GroES-like_sf"/>
</dbReference>
<evidence type="ECO:0000259" key="1">
    <source>
        <dbReference type="SMART" id="SM00829"/>
    </source>
</evidence>
<dbReference type="InterPro" id="IPR051397">
    <property type="entry name" value="Zn-ADH-like_protein"/>
</dbReference>
<dbReference type="SMART" id="SM00829">
    <property type="entry name" value="PKS_ER"/>
    <property type="match status" value="1"/>
</dbReference>
<dbReference type="RefSeq" id="WP_059037452.1">
    <property type="nucleotide sequence ID" value="NZ_JAADZU010000018.1"/>
</dbReference>
<evidence type="ECO:0000313" key="3">
    <source>
        <dbReference type="Proteomes" id="UP000466307"/>
    </source>
</evidence>